<keyword evidence="1" id="KW-0547">Nucleotide-binding</keyword>
<evidence type="ECO:0000313" key="5">
    <source>
        <dbReference type="EMBL" id="AGW12395.1"/>
    </source>
</evidence>
<dbReference type="PANTHER" id="PTHR13504">
    <property type="entry name" value="FIDO DOMAIN-CONTAINING PROTEIN DDB_G0283145"/>
    <property type="match status" value="1"/>
</dbReference>
<protein>
    <submittedName>
        <fullName evidence="5">Putative filamentation induced by cAMP protein fic</fullName>
    </submittedName>
</protein>
<dbReference type="OrthoDB" id="9813719at2"/>
<feature type="active site" evidence="2">
    <location>
        <position position="216"/>
    </location>
</feature>
<dbReference type="Pfam" id="PF02661">
    <property type="entry name" value="Fic"/>
    <property type="match status" value="1"/>
</dbReference>
<feature type="domain" description="Fido" evidence="4">
    <location>
        <begin position="130"/>
        <end position="280"/>
    </location>
</feature>
<dbReference type="PANTHER" id="PTHR13504:SF38">
    <property type="entry name" value="FIDO DOMAIN-CONTAINING PROTEIN"/>
    <property type="match status" value="1"/>
</dbReference>
<name>T2G719_MEGG1</name>
<dbReference type="Proteomes" id="UP000016587">
    <property type="component" value="Chromosome"/>
</dbReference>
<dbReference type="PATRIC" id="fig|1121448.10.peg.481"/>
<evidence type="ECO:0000259" key="4">
    <source>
        <dbReference type="PROSITE" id="PS51459"/>
    </source>
</evidence>
<feature type="binding site" evidence="3">
    <location>
        <begin position="220"/>
        <end position="227"/>
    </location>
    <ligand>
        <name>ATP</name>
        <dbReference type="ChEBI" id="CHEBI:30616"/>
    </ligand>
</feature>
<sequence>MKRNLQGHYETTTTAGEKVQAFVPAPLPPRPPIDWAPQLRDKFDQALLALGRLDSVSTLLPDTSLFLYMYVRKEAVLSSMIEGTQSSLSDLLLFELDQEPGVPLDDVREVSNYVAALDHGLRRLAEGFPLSLRLLKEIHGVLLAKGRGAAQSPGEFRRSQNWIGGTRPGNAAFVPPPAERVLECMGQLELFLHDQPEPTPVLLKAALAHVQFETIHPFLDGNGRLGRLLITLLLCEQQVLQLPMLYLSLYFKTHRQYYYELLNGVRLTGDWEAWLDFFAEAVIVTSSQAVETARQINGLATADRLEIATLGRAAPSALQVHQTLLAHPIATAGWLVAQTGLTAATVNKSLAHLQSLGIVRELTAQRRNRVFSYGKYVEIMGRGTELPGK</sequence>
<dbReference type="eggNOG" id="COG3177">
    <property type="taxonomic scope" value="Bacteria"/>
</dbReference>
<dbReference type="HOGENOM" id="CLU_047250_1_1_7"/>
<evidence type="ECO:0000256" key="3">
    <source>
        <dbReference type="PIRSR" id="PIRSR640198-2"/>
    </source>
</evidence>
<dbReference type="InterPro" id="IPR040198">
    <property type="entry name" value="Fido_containing"/>
</dbReference>
<evidence type="ECO:0000313" key="6">
    <source>
        <dbReference type="Proteomes" id="UP000016587"/>
    </source>
</evidence>
<keyword evidence="6" id="KW-1185">Reference proteome</keyword>
<feature type="binding site" evidence="1">
    <location>
        <position position="258"/>
    </location>
    <ligand>
        <name>ATP</name>
        <dbReference type="ChEBI" id="CHEBI:30616"/>
    </ligand>
</feature>
<dbReference type="Gene3D" id="1.10.3290.10">
    <property type="entry name" value="Fido-like domain"/>
    <property type="match status" value="1"/>
</dbReference>
<gene>
    <name evidence="5" type="ORF">DGI_0484</name>
</gene>
<dbReference type="RefSeq" id="WP_021759026.1">
    <property type="nucleotide sequence ID" value="NC_022444.1"/>
</dbReference>
<dbReference type="GO" id="GO:0005524">
    <property type="term" value="F:ATP binding"/>
    <property type="evidence" value="ECO:0007669"/>
    <property type="project" value="UniProtKB-KW"/>
</dbReference>
<reference evidence="6" key="2">
    <citation type="submission" date="2013-07" db="EMBL/GenBank/DDBJ databases">
        <authorList>
            <person name="Morais-Silva F.O."/>
            <person name="Rezende A.M."/>
            <person name="Pimentel C."/>
            <person name="Resende D.M."/>
            <person name="Santos C.I."/>
            <person name="Clemente C."/>
            <person name="de Oliveira L.M."/>
            <person name="da Silva S.M."/>
            <person name="Costa D.A."/>
            <person name="Varela-Raposo A."/>
            <person name="Horacio E.C.A."/>
            <person name="Matos M."/>
            <person name="Flores O."/>
            <person name="Ruiz J.C."/>
            <person name="Rodrigues-Pousada C."/>
        </authorList>
    </citation>
    <scope>NUCLEOTIDE SEQUENCE [LARGE SCALE GENOMIC DNA]</scope>
    <source>
        <strain evidence="6">ATCC 19364 / DSM 1382 / NCIMB 9332 / VKM B-1759</strain>
    </source>
</reference>
<accession>T2G719</accession>
<organism evidence="5 6">
    <name type="scientific">Megalodesulfovibrio gigas (strain ATCC 19364 / DSM 1382 / NCIMB 9332 / VKM B-1759)</name>
    <name type="common">Desulfovibrio gigas</name>
    <dbReference type="NCBI Taxonomy" id="1121448"/>
    <lineage>
        <taxon>Bacteria</taxon>
        <taxon>Pseudomonadati</taxon>
        <taxon>Thermodesulfobacteriota</taxon>
        <taxon>Desulfovibrionia</taxon>
        <taxon>Desulfovibrionales</taxon>
        <taxon>Desulfovibrionaceae</taxon>
        <taxon>Megalodesulfovibrio</taxon>
    </lineage>
</organism>
<dbReference type="InterPro" id="IPR036597">
    <property type="entry name" value="Fido-like_dom_sf"/>
</dbReference>
<feature type="binding site" evidence="1">
    <location>
        <position position="216"/>
    </location>
    <ligand>
        <name>ATP</name>
        <dbReference type="ChEBI" id="CHEBI:30616"/>
    </ligand>
</feature>
<dbReference type="EMBL" id="CP006585">
    <property type="protein sequence ID" value="AGW12395.1"/>
    <property type="molecule type" value="Genomic_DNA"/>
</dbReference>
<dbReference type="InterPro" id="IPR025758">
    <property type="entry name" value="Fic/DOC_N"/>
</dbReference>
<feature type="binding site" evidence="3">
    <location>
        <begin position="258"/>
        <end position="259"/>
    </location>
    <ligand>
        <name>ATP</name>
        <dbReference type="ChEBI" id="CHEBI:30616"/>
    </ligand>
</feature>
<dbReference type="InterPro" id="IPR003812">
    <property type="entry name" value="Fido"/>
</dbReference>
<dbReference type="InterPro" id="IPR026287">
    <property type="entry name" value="SoFic-like"/>
</dbReference>
<dbReference type="PIRSF" id="PIRSF038925">
    <property type="entry name" value="AMP-prot_trans"/>
    <property type="match status" value="1"/>
</dbReference>
<feature type="binding site" evidence="1">
    <location>
        <position position="82"/>
    </location>
    <ligand>
        <name>ATP</name>
        <dbReference type="ChEBI" id="CHEBI:30616"/>
    </ligand>
</feature>
<reference evidence="5 6" key="1">
    <citation type="journal article" date="2013" name="J. Bacteriol.">
        <title>Roles of HynAB and Ech, the only two hydrogenases found in the model sulfate reducer Desulfovibrio gigas.</title>
        <authorList>
            <person name="Morais-Silva F.O."/>
            <person name="Santos C.I."/>
            <person name="Rodrigues R."/>
            <person name="Pereira I.A."/>
            <person name="Rodrigues-Pousada C."/>
        </authorList>
    </citation>
    <scope>NUCLEOTIDE SEQUENCE [LARGE SCALE GENOMIC DNA]</scope>
    <source>
        <strain evidence="6">ATCC 19364 / DSM 1382 / NCIMB 9332 / VKM B-1759</strain>
    </source>
</reference>
<evidence type="ECO:0000256" key="1">
    <source>
        <dbReference type="PIRSR" id="PIRSR038925-1"/>
    </source>
</evidence>
<dbReference type="PROSITE" id="PS51459">
    <property type="entry name" value="FIDO"/>
    <property type="match status" value="1"/>
</dbReference>
<dbReference type="Pfam" id="PF13784">
    <property type="entry name" value="Fic_N"/>
    <property type="match status" value="1"/>
</dbReference>
<dbReference type="SUPFAM" id="SSF140931">
    <property type="entry name" value="Fic-like"/>
    <property type="match status" value="1"/>
</dbReference>
<keyword evidence="1" id="KW-0067">ATP-binding</keyword>
<feature type="binding site" evidence="1">
    <location>
        <begin position="221"/>
        <end position="227"/>
    </location>
    <ligand>
        <name>ATP</name>
        <dbReference type="ChEBI" id="CHEBI:30616"/>
    </ligand>
</feature>
<dbReference type="KEGG" id="dgg:DGI_0484"/>
<proteinExistence type="predicted"/>
<dbReference type="AlphaFoldDB" id="T2G719"/>
<evidence type="ECO:0000256" key="2">
    <source>
        <dbReference type="PIRSR" id="PIRSR640198-1"/>
    </source>
</evidence>
<dbReference type="STRING" id="1121448.DGI_0484"/>